<dbReference type="PANTHER" id="PTHR43584">
    <property type="entry name" value="NUCLEOTIDYL TRANSFERASE"/>
    <property type="match status" value="1"/>
</dbReference>
<dbReference type="Gene3D" id="2.160.10.10">
    <property type="entry name" value="Hexapeptide repeat proteins"/>
    <property type="match status" value="1"/>
</dbReference>
<dbReference type="EMBL" id="UINC01001593">
    <property type="protein sequence ID" value="SUZ84384.1"/>
    <property type="molecule type" value="Genomic_DNA"/>
</dbReference>
<evidence type="ECO:0008006" key="4">
    <source>
        <dbReference type="Google" id="ProtNLM"/>
    </source>
</evidence>
<dbReference type="GO" id="GO:0016779">
    <property type="term" value="F:nucleotidyltransferase activity"/>
    <property type="evidence" value="ECO:0007669"/>
    <property type="project" value="UniProtKB-ARBA"/>
</dbReference>
<protein>
    <recommendedName>
        <fullName evidence="4">Glucose-1-phosphate thymidylyltransferase</fullName>
    </recommendedName>
</protein>
<sequence length="241" mass="26301">MDKPVSSVNDIGHPWDLVANISAIFNDIPSSFKDFEHVIINDNNGPVIIGKNAIIEPFTILNGPLFIGEDCLIKSHSKIANSIINHHCKISGEIHSSIFQPYSNKAHHGFLGHSFVGSWVNLGAGTTTSNLKNNYSNISVKWNGELIDTGSIFFGSVIGDHVKTAIGTNLNTGTVIGMGSNVVSQSFPPRYIPPFSLYYKGKITKISFDDFCDTAEKAMSRRGKSLSGTEKDILHNIYKTC</sequence>
<proteinExistence type="predicted"/>
<dbReference type="InterPro" id="IPR011004">
    <property type="entry name" value="Trimer_LpxA-like_sf"/>
</dbReference>
<dbReference type="NCBIfam" id="TIGR03991">
    <property type="entry name" value="alt_bact_glmU"/>
    <property type="match status" value="1"/>
</dbReference>
<keyword evidence="1" id="KW-0808">Transferase</keyword>
<gene>
    <name evidence="3" type="ORF">METZ01_LOCUS37238</name>
</gene>
<reference evidence="3" key="1">
    <citation type="submission" date="2018-05" db="EMBL/GenBank/DDBJ databases">
        <authorList>
            <person name="Lanie J.A."/>
            <person name="Ng W.-L."/>
            <person name="Kazmierczak K.M."/>
            <person name="Andrzejewski T.M."/>
            <person name="Davidsen T.M."/>
            <person name="Wayne K.J."/>
            <person name="Tettelin H."/>
            <person name="Glass J.I."/>
            <person name="Rusch D."/>
            <person name="Podicherti R."/>
            <person name="Tsui H.-C.T."/>
            <person name="Winkler M.E."/>
        </authorList>
    </citation>
    <scope>NUCLEOTIDE SEQUENCE</scope>
</reference>
<organism evidence="3">
    <name type="scientific">marine metagenome</name>
    <dbReference type="NCBI Taxonomy" id="408172"/>
    <lineage>
        <taxon>unclassified sequences</taxon>
        <taxon>metagenomes</taxon>
        <taxon>ecological metagenomes</taxon>
    </lineage>
</organism>
<evidence type="ECO:0000313" key="3">
    <source>
        <dbReference type="EMBL" id="SUZ84384.1"/>
    </source>
</evidence>
<evidence type="ECO:0000256" key="1">
    <source>
        <dbReference type="ARBA" id="ARBA00022679"/>
    </source>
</evidence>
<dbReference type="SUPFAM" id="SSF51161">
    <property type="entry name" value="Trimeric LpxA-like enzymes"/>
    <property type="match status" value="1"/>
</dbReference>
<dbReference type="InterPro" id="IPR050065">
    <property type="entry name" value="GlmU-like"/>
</dbReference>
<keyword evidence="2" id="KW-0012">Acyltransferase</keyword>
<evidence type="ECO:0000256" key="2">
    <source>
        <dbReference type="ARBA" id="ARBA00023315"/>
    </source>
</evidence>
<dbReference type="GO" id="GO:0016746">
    <property type="term" value="F:acyltransferase activity"/>
    <property type="evidence" value="ECO:0007669"/>
    <property type="project" value="UniProtKB-KW"/>
</dbReference>
<dbReference type="AlphaFoldDB" id="A0A381QZJ8"/>
<dbReference type="InterPro" id="IPR023917">
    <property type="entry name" value="Bifunctiontional_GlmU_bac-type"/>
</dbReference>
<accession>A0A381QZJ8</accession>
<name>A0A381QZJ8_9ZZZZ</name>